<feature type="transmembrane region" description="Helical" evidence="6">
    <location>
        <begin position="101"/>
        <end position="134"/>
    </location>
</feature>
<organism evidence="7 8">
    <name type="scientific">Leucobacter muris</name>
    <dbReference type="NCBI Taxonomy" id="1935379"/>
    <lineage>
        <taxon>Bacteria</taxon>
        <taxon>Bacillati</taxon>
        <taxon>Actinomycetota</taxon>
        <taxon>Actinomycetes</taxon>
        <taxon>Micrococcales</taxon>
        <taxon>Microbacteriaceae</taxon>
        <taxon>Leucobacter</taxon>
    </lineage>
</organism>
<feature type="transmembrane region" description="Helical" evidence="6">
    <location>
        <begin position="210"/>
        <end position="229"/>
    </location>
</feature>
<proteinExistence type="predicted"/>
<gene>
    <name evidence="7" type="ORF">Leucomu_14410</name>
</gene>
<feature type="transmembrane region" description="Helical" evidence="6">
    <location>
        <begin position="140"/>
        <end position="159"/>
    </location>
</feature>
<evidence type="ECO:0000256" key="4">
    <source>
        <dbReference type="ARBA" id="ARBA00022989"/>
    </source>
</evidence>
<feature type="transmembrane region" description="Helical" evidence="6">
    <location>
        <begin position="446"/>
        <end position="467"/>
    </location>
</feature>
<comment type="subcellular location">
    <subcellularLocation>
        <location evidence="1">Membrane</location>
        <topology evidence="1">Multi-pass membrane protein</topology>
    </subcellularLocation>
</comment>
<keyword evidence="3 6" id="KW-0812">Transmembrane</keyword>
<evidence type="ECO:0000313" key="7">
    <source>
        <dbReference type="EMBL" id="QAB18947.1"/>
    </source>
</evidence>
<evidence type="ECO:0000256" key="6">
    <source>
        <dbReference type="SAM" id="Phobius"/>
    </source>
</evidence>
<name>A0ABX5QIM0_9MICO</name>
<accession>A0ABX5QIM0</accession>
<keyword evidence="4 6" id="KW-1133">Transmembrane helix</keyword>
<evidence type="ECO:0000256" key="1">
    <source>
        <dbReference type="ARBA" id="ARBA00004141"/>
    </source>
</evidence>
<keyword evidence="2" id="KW-0813">Transport</keyword>
<feature type="transmembrane region" description="Helical" evidence="6">
    <location>
        <begin position="166"/>
        <end position="190"/>
    </location>
</feature>
<dbReference type="RefSeq" id="WP_128387646.1">
    <property type="nucleotide sequence ID" value="NZ_CP035037.1"/>
</dbReference>
<dbReference type="PANTHER" id="PTHR45649">
    <property type="entry name" value="AMINO-ACID PERMEASE BAT1"/>
    <property type="match status" value="1"/>
</dbReference>
<feature type="transmembrane region" description="Helical" evidence="6">
    <location>
        <begin position="303"/>
        <end position="327"/>
    </location>
</feature>
<sequence>MTAAAPVHPTASPPPETGTMKREFTLWSAFSLAFVFVLPIVAMYGIFGLGLATVGPAFWWGWVVTLLGQLTVAIALGVLASRWPLAGGVYQWSRRLVGPRYGWFAGWAYTWALLIALSSVSYSGAVFVALLFGLDATSPPVLVGLAVALLVVTTGVNVAGRRVVKLVATACIAAEIVGSLGVAVYLLVFGREQDPSFLAEGLQAAPGTPLMMTPFVFLVAIAGWSFLGFESASSIAEEVKNPKHAVPRAIVFSLLGVGTVILFTSFAIILAIPDLPEILAASEGDPVIAILAHHFPPVVVDAILAMFVIAFLASLVGIQAAVSRLVWANARENELPAAAWLKRLRGEGGLPTNAILLTGAVSVVALLVLQNPYANTLLVAFTTVGFYAAFSFPVLGLAIARFRGTWQPGERLFMGRFGTAMSWVALFWLALEITNVLWPRESADLWLINAAPLIASAAVAVAGAVVYRLSPVGRGLVESSIALDARTSAAPVIEKEGN</sequence>
<dbReference type="PANTHER" id="PTHR45649:SF26">
    <property type="entry name" value="OS04G0435100 PROTEIN"/>
    <property type="match status" value="1"/>
</dbReference>
<feature type="transmembrane region" description="Helical" evidence="6">
    <location>
        <begin position="348"/>
        <end position="370"/>
    </location>
</feature>
<evidence type="ECO:0000256" key="3">
    <source>
        <dbReference type="ARBA" id="ARBA00022692"/>
    </source>
</evidence>
<feature type="transmembrane region" description="Helical" evidence="6">
    <location>
        <begin position="376"/>
        <end position="400"/>
    </location>
</feature>
<feature type="transmembrane region" description="Helical" evidence="6">
    <location>
        <begin position="250"/>
        <end position="272"/>
    </location>
</feature>
<protein>
    <submittedName>
        <fullName evidence="7">Amino acid permease</fullName>
    </submittedName>
</protein>
<dbReference type="InterPro" id="IPR002293">
    <property type="entry name" value="AA/rel_permease1"/>
</dbReference>
<feature type="transmembrane region" description="Helical" evidence="6">
    <location>
        <begin position="59"/>
        <end position="80"/>
    </location>
</feature>
<dbReference type="Proteomes" id="UP000285768">
    <property type="component" value="Chromosome"/>
</dbReference>
<keyword evidence="8" id="KW-1185">Reference proteome</keyword>
<keyword evidence="5 6" id="KW-0472">Membrane</keyword>
<feature type="transmembrane region" description="Helical" evidence="6">
    <location>
        <begin position="412"/>
        <end position="431"/>
    </location>
</feature>
<evidence type="ECO:0000256" key="5">
    <source>
        <dbReference type="ARBA" id="ARBA00023136"/>
    </source>
</evidence>
<evidence type="ECO:0000256" key="2">
    <source>
        <dbReference type="ARBA" id="ARBA00022448"/>
    </source>
</evidence>
<dbReference type="PIRSF" id="PIRSF006060">
    <property type="entry name" value="AA_transporter"/>
    <property type="match status" value="1"/>
</dbReference>
<reference evidence="7 8" key="1">
    <citation type="submission" date="2019-01" db="EMBL/GenBank/DDBJ databases">
        <title>Leucobacter muris sp. nov. isolated from the nose of a laboratory mouse.</title>
        <authorList>
            <person name="Benga L."/>
            <person name="Sproeer C."/>
            <person name="Schumann P."/>
            <person name="Verbarg S."/>
            <person name="Bunk B."/>
            <person name="Engelhardt E."/>
            <person name="Benten P.M."/>
            <person name="Sager M."/>
        </authorList>
    </citation>
    <scope>NUCLEOTIDE SEQUENCE [LARGE SCALE GENOMIC DNA]</scope>
    <source>
        <strain evidence="7 8">DSM 101948</strain>
    </source>
</reference>
<evidence type="ECO:0000313" key="8">
    <source>
        <dbReference type="Proteomes" id="UP000285768"/>
    </source>
</evidence>
<dbReference type="Pfam" id="PF13520">
    <property type="entry name" value="AA_permease_2"/>
    <property type="match status" value="1"/>
</dbReference>
<feature type="transmembrane region" description="Helical" evidence="6">
    <location>
        <begin position="24"/>
        <end position="47"/>
    </location>
</feature>
<dbReference type="Gene3D" id="1.20.1740.10">
    <property type="entry name" value="Amino acid/polyamine transporter I"/>
    <property type="match status" value="1"/>
</dbReference>
<dbReference type="EMBL" id="CP035037">
    <property type="protein sequence ID" value="QAB18947.1"/>
    <property type="molecule type" value="Genomic_DNA"/>
</dbReference>